<evidence type="ECO:0000256" key="1">
    <source>
        <dbReference type="ARBA" id="ARBA00023125"/>
    </source>
</evidence>
<accession>A0ABY4NCJ9</accession>
<dbReference type="Proteomes" id="UP001055868">
    <property type="component" value="Chromosome"/>
</dbReference>
<organism evidence="5 6">
    <name type="scientific">Brachybacterium kimchii</name>
    <dbReference type="NCBI Taxonomy" id="2942909"/>
    <lineage>
        <taxon>Bacteria</taxon>
        <taxon>Bacillati</taxon>
        <taxon>Actinomycetota</taxon>
        <taxon>Actinomycetes</taxon>
        <taxon>Micrococcales</taxon>
        <taxon>Dermabacteraceae</taxon>
        <taxon>Brachybacterium</taxon>
    </lineage>
</organism>
<evidence type="ECO:0000313" key="5">
    <source>
        <dbReference type="EMBL" id="UQN31627.1"/>
    </source>
</evidence>
<dbReference type="EMBL" id="CP097218">
    <property type="protein sequence ID" value="UQN31627.1"/>
    <property type="molecule type" value="Genomic_DNA"/>
</dbReference>
<dbReference type="InterPro" id="IPR055370">
    <property type="entry name" value="Lsr2_DNA-bd"/>
</dbReference>
<dbReference type="Gene3D" id="3.30.60.230">
    <property type="entry name" value="Lsr2, dimerization domain"/>
    <property type="match status" value="1"/>
</dbReference>
<dbReference type="InterPro" id="IPR024412">
    <property type="entry name" value="Lsr2_dim_dom"/>
</dbReference>
<sequence length="104" mass="11669">MARKTHVLLVDDVDGSEATDTIRFGLDGLDYEIDLNETHAQELKSAVTAWSTAARRTGGRSRRGSSASREETRRIRQWARENGYEVSDRGRVSAKIREAYAKAN</sequence>
<dbReference type="Pfam" id="PF23359">
    <property type="entry name" value="Lsr2_DNA-bd"/>
    <property type="match status" value="1"/>
</dbReference>
<evidence type="ECO:0000313" key="6">
    <source>
        <dbReference type="Proteomes" id="UP001055868"/>
    </source>
</evidence>
<protein>
    <submittedName>
        <fullName evidence="5">Lsr2 family protein</fullName>
    </submittedName>
</protein>
<keyword evidence="6" id="KW-1185">Reference proteome</keyword>
<dbReference type="InterPro" id="IPR036625">
    <property type="entry name" value="E3-bd_dom_sf"/>
</dbReference>
<evidence type="ECO:0000259" key="3">
    <source>
        <dbReference type="Pfam" id="PF11774"/>
    </source>
</evidence>
<dbReference type="Pfam" id="PF11774">
    <property type="entry name" value="Lsr2"/>
    <property type="match status" value="1"/>
</dbReference>
<gene>
    <name evidence="5" type="ORF">M4486_03685</name>
</gene>
<evidence type="ECO:0000256" key="2">
    <source>
        <dbReference type="SAM" id="MobiDB-lite"/>
    </source>
</evidence>
<name>A0ABY4NCJ9_9MICO</name>
<keyword evidence="1" id="KW-0238">DNA-binding</keyword>
<feature type="domain" description="Lsr2 DNA-binding" evidence="4">
    <location>
        <begin position="68"/>
        <end position="103"/>
    </location>
</feature>
<dbReference type="Gene3D" id="4.10.320.10">
    <property type="entry name" value="E3-binding domain"/>
    <property type="match status" value="1"/>
</dbReference>
<reference evidence="5" key="1">
    <citation type="submission" date="2022-05" db="EMBL/GenBank/DDBJ databases">
        <title>Genomic analysis of Brachybacterium sp. CBA3104.</title>
        <authorList>
            <person name="Roh S.W."/>
            <person name="Kim Y.B."/>
            <person name="Kim Y."/>
        </authorList>
    </citation>
    <scope>NUCLEOTIDE SEQUENCE</scope>
    <source>
        <strain evidence="5">CBA3104</strain>
    </source>
</reference>
<proteinExistence type="predicted"/>
<feature type="region of interest" description="Disordered" evidence="2">
    <location>
        <begin position="53"/>
        <end position="73"/>
    </location>
</feature>
<evidence type="ECO:0000259" key="4">
    <source>
        <dbReference type="Pfam" id="PF23359"/>
    </source>
</evidence>
<dbReference type="InterPro" id="IPR042261">
    <property type="entry name" value="Lsr2-like_dimerization"/>
</dbReference>
<feature type="domain" description="Lsr2 dimerization" evidence="3">
    <location>
        <begin position="1"/>
        <end position="58"/>
    </location>
</feature>